<evidence type="ECO:0000313" key="2">
    <source>
        <dbReference type="Proteomes" id="UP001163321"/>
    </source>
</evidence>
<reference evidence="1 2" key="1">
    <citation type="journal article" date="2022" name="bioRxiv">
        <title>The genome of the oomycete Peronosclerospora sorghi, a cosmopolitan pathogen of maize and sorghum, is inflated with dispersed pseudogenes.</title>
        <authorList>
            <person name="Fletcher K."/>
            <person name="Martin F."/>
            <person name="Isakeit T."/>
            <person name="Cavanaugh K."/>
            <person name="Magill C."/>
            <person name="Michelmore R."/>
        </authorList>
    </citation>
    <scope>NUCLEOTIDE SEQUENCE [LARGE SCALE GENOMIC DNA]</scope>
    <source>
        <strain evidence="1">P6</strain>
    </source>
</reference>
<gene>
    <name evidence="1" type="ORF">PsorP6_002649</name>
</gene>
<evidence type="ECO:0000313" key="1">
    <source>
        <dbReference type="EMBL" id="KAI9922549.1"/>
    </source>
</evidence>
<keyword evidence="2" id="KW-1185">Reference proteome</keyword>
<name>A0ACC0WWW0_9STRA</name>
<organism evidence="1 2">
    <name type="scientific">Peronosclerospora sorghi</name>
    <dbReference type="NCBI Taxonomy" id="230839"/>
    <lineage>
        <taxon>Eukaryota</taxon>
        <taxon>Sar</taxon>
        <taxon>Stramenopiles</taxon>
        <taxon>Oomycota</taxon>
        <taxon>Peronosporomycetes</taxon>
        <taxon>Peronosporales</taxon>
        <taxon>Peronosporaceae</taxon>
        <taxon>Peronosclerospora</taxon>
    </lineage>
</organism>
<dbReference type="EMBL" id="CM047580">
    <property type="protein sequence ID" value="KAI9922549.1"/>
    <property type="molecule type" value="Genomic_DNA"/>
</dbReference>
<protein>
    <submittedName>
        <fullName evidence="1">Uncharacterized protein</fullName>
    </submittedName>
</protein>
<sequence>MKWNDSTKRGYNLTLSPNNPHLRLATMIIELLERLKLALLEVVKHVILELILRHPQNNKIVVRILGCVAKKAY</sequence>
<comment type="caution">
    <text evidence="1">The sequence shown here is derived from an EMBL/GenBank/DDBJ whole genome shotgun (WGS) entry which is preliminary data.</text>
</comment>
<dbReference type="Proteomes" id="UP001163321">
    <property type="component" value="Chromosome 1"/>
</dbReference>
<proteinExistence type="predicted"/>
<accession>A0ACC0WWW0</accession>